<feature type="domain" description="DUF58" evidence="3">
    <location>
        <begin position="213"/>
        <end position="289"/>
    </location>
</feature>
<evidence type="ECO:0000256" key="1">
    <source>
        <dbReference type="SAM" id="MobiDB-lite"/>
    </source>
</evidence>
<keyword evidence="2" id="KW-0472">Membrane</keyword>
<evidence type="ECO:0000259" key="3">
    <source>
        <dbReference type="Pfam" id="PF01882"/>
    </source>
</evidence>
<dbReference type="Pfam" id="PF01882">
    <property type="entry name" value="DUF58"/>
    <property type="match status" value="1"/>
</dbReference>
<feature type="transmembrane region" description="Helical" evidence="2">
    <location>
        <begin position="28"/>
        <end position="45"/>
    </location>
</feature>
<protein>
    <submittedName>
        <fullName evidence="4">DUF58 domain-containing protein</fullName>
    </submittedName>
</protein>
<name>A0ABV3DAM7_9ACTN</name>
<feature type="region of interest" description="Disordered" evidence="1">
    <location>
        <begin position="382"/>
        <end position="402"/>
    </location>
</feature>
<proteinExistence type="predicted"/>
<evidence type="ECO:0000313" key="4">
    <source>
        <dbReference type="EMBL" id="MEU8132477.1"/>
    </source>
</evidence>
<gene>
    <name evidence="4" type="ORF">AB0C36_03125</name>
</gene>
<dbReference type="RefSeq" id="WP_358348364.1">
    <property type="nucleotide sequence ID" value="NZ_JBEZFP010000005.1"/>
</dbReference>
<feature type="transmembrane region" description="Helical" evidence="2">
    <location>
        <begin position="52"/>
        <end position="70"/>
    </location>
</feature>
<keyword evidence="2" id="KW-0812">Transmembrane</keyword>
<dbReference type="PANTHER" id="PTHR34351">
    <property type="entry name" value="SLR1927 PROTEIN-RELATED"/>
    <property type="match status" value="1"/>
</dbReference>
<reference evidence="4 5" key="1">
    <citation type="submission" date="2024-06" db="EMBL/GenBank/DDBJ databases">
        <title>The Natural Products Discovery Center: Release of the First 8490 Sequenced Strains for Exploring Actinobacteria Biosynthetic Diversity.</title>
        <authorList>
            <person name="Kalkreuter E."/>
            <person name="Kautsar S.A."/>
            <person name="Yang D."/>
            <person name="Bader C.D."/>
            <person name="Teijaro C.N."/>
            <person name="Fluegel L."/>
            <person name="Davis C.M."/>
            <person name="Simpson J.R."/>
            <person name="Lauterbach L."/>
            <person name="Steele A.D."/>
            <person name="Gui C."/>
            <person name="Meng S."/>
            <person name="Li G."/>
            <person name="Viehrig K."/>
            <person name="Ye F."/>
            <person name="Su P."/>
            <person name="Kiefer A.F."/>
            <person name="Nichols A."/>
            <person name="Cepeda A.J."/>
            <person name="Yan W."/>
            <person name="Fan B."/>
            <person name="Jiang Y."/>
            <person name="Adhikari A."/>
            <person name="Zheng C.-J."/>
            <person name="Schuster L."/>
            <person name="Cowan T.M."/>
            <person name="Smanski M.J."/>
            <person name="Chevrette M.G."/>
            <person name="De Carvalho L.P.S."/>
            <person name="Shen B."/>
        </authorList>
    </citation>
    <scope>NUCLEOTIDE SEQUENCE [LARGE SCALE GENOMIC DNA]</scope>
    <source>
        <strain evidence="4 5">NPDC048946</strain>
    </source>
</reference>
<dbReference type="InterPro" id="IPR002881">
    <property type="entry name" value="DUF58"/>
</dbReference>
<evidence type="ECO:0000313" key="5">
    <source>
        <dbReference type="Proteomes" id="UP001551482"/>
    </source>
</evidence>
<evidence type="ECO:0000256" key="2">
    <source>
        <dbReference type="SAM" id="Phobius"/>
    </source>
</evidence>
<sequence>MRQAVPGPRVVGEAAPGGGPGRLSLTRTGLGVIGAGLVFGPAGWATGYRDSLLLGLGCLLAAGAALAWVLPSPGVTASRTLVPPRTERGGRAVATVQVVRTGKRARRGLQLSDGTDDQRVVVRVPVAKAGTRIVADYEIPTPRRGIISVGPLELVVRDPFGLFQRAHRFGAMAELVVRPRMVRLPVPASGRDPHLDGTTSNAVNGATSAFHALRAYVAGDDRRLVHWRSSARTGVLMVRQMADVSRPHTTVLLDTDPMNYTTPQGTYSEESFELAVDVSASVAGSAALTAFPVRLHAGAEVLVKGDSTDAGGVLDALAEVSPGGGGGLGRAISALTGSRGGGSLVVVTSVLAGAAPARMVSAVHGNFDRVLVIQAGSPLAGQTGRTAPAAPAPGTPSPRGGVGVFTLDTLDELPLAWKRMSVG</sequence>
<keyword evidence="2" id="KW-1133">Transmembrane helix</keyword>
<accession>A0ABV3DAM7</accession>
<dbReference type="EMBL" id="JBEZFP010000005">
    <property type="protein sequence ID" value="MEU8132477.1"/>
    <property type="molecule type" value="Genomic_DNA"/>
</dbReference>
<keyword evidence="5" id="KW-1185">Reference proteome</keyword>
<organism evidence="4 5">
    <name type="scientific">Streptodolium elevatio</name>
    <dbReference type="NCBI Taxonomy" id="3157996"/>
    <lineage>
        <taxon>Bacteria</taxon>
        <taxon>Bacillati</taxon>
        <taxon>Actinomycetota</taxon>
        <taxon>Actinomycetes</taxon>
        <taxon>Kitasatosporales</taxon>
        <taxon>Streptomycetaceae</taxon>
        <taxon>Streptodolium</taxon>
    </lineage>
</organism>
<dbReference type="Proteomes" id="UP001551482">
    <property type="component" value="Unassembled WGS sequence"/>
</dbReference>
<comment type="caution">
    <text evidence="4">The sequence shown here is derived from an EMBL/GenBank/DDBJ whole genome shotgun (WGS) entry which is preliminary data.</text>
</comment>
<dbReference type="PANTHER" id="PTHR34351:SF1">
    <property type="entry name" value="SLR1927 PROTEIN"/>
    <property type="match status" value="1"/>
</dbReference>